<evidence type="ECO:0000259" key="1">
    <source>
        <dbReference type="PROSITE" id="PS51208"/>
    </source>
</evidence>
<dbReference type="RefSeq" id="WP_072770452.1">
    <property type="nucleotide sequence ID" value="NZ_JALQAS010000032.1"/>
</dbReference>
<proteinExistence type="predicted"/>
<feature type="domain" description="Autotransporter" evidence="1">
    <location>
        <begin position="737"/>
        <end position="1039"/>
    </location>
</feature>
<dbReference type="Pfam" id="PF13018">
    <property type="entry name" value="ESPR"/>
    <property type="match status" value="1"/>
</dbReference>
<comment type="caution">
    <text evidence="2">The sequence shown here is derived from an EMBL/GenBank/DDBJ whole genome shotgun (WGS) entry which is preliminary data.</text>
</comment>
<dbReference type="InterPro" id="IPR030930">
    <property type="entry name" value="AIDA"/>
</dbReference>
<dbReference type="NCBIfam" id="NF033177">
    <property type="entry name" value="auto_Ag43"/>
    <property type="match status" value="1"/>
</dbReference>
<dbReference type="AlphaFoldDB" id="A0A8E2H221"/>
<dbReference type="Pfam" id="PF18883">
    <property type="entry name" value="AC_1"/>
    <property type="match status" value="1"/>
</dbReference>
<dbReference type="SUPFAM" id="SSF103515">
    <property type="entry name" value="Autotransporter"/>
    <property type="match status" value="1"/>
</dbReference>
<dbReference type="Gene3D" id="2.160.20.20">
    <property type="match status" value="1"/>
</dbReference>
<dbReference type="Gene3D" id="2.40.128.130">
    <property type="entry name" value="Autotransporter beta-domain"/>
    <property type="match status" value="1"/>
</dbReference>
<dbReference type="Pfam" id="PF03797">
    <property type="entry name" value="Autotransporter"/>
    <property type="match status" value="1"/>
</dbReference>
<dbReference type="InterPro" id="IPR012332">
    <property type="entry name" value="Autotransporter_pectin_lyase_C"/>
</dbReference>
<dbReference type="InterPro" id="IPR043990">
    <property type="entry name" value="AC_1"/>
</dbReference>
<evidence type="ECO:0000313" key="2">
    <source>
        <dbReference type="EMBL" id="OJR56377.1"/>
    </source>
</evidence>
<name>A0A8E2H221_ECOLX</name>
<dbReference type="PROSITE" id="PS51208">
    <property type="entry name" value="AUTOTRANSPORTER"/>
    <property type="match status" value="1"/>
</dbReference>
<sequence length="1039" mass="105830">MKRHLNTSYRLVWNHVTGTFAVASELARTRGKRAGVAAALSLAAVMSAPAPAADSAVQAGDTVNGGTLTNHDNQIVFGTASGMTISTGLELGPDSEENNGGQWIDNGGTASNTTVTANGRQVVMTGGTATDTVIHAGGGQSLRGQSVNTTLNGGEQWVHQGGRAVGTVINRDGYQTVKPGAVATDTVVNTGAEGGPDSDNDATGQLVAGMALSTTVNRNGRQVIAGEGMAGETTIQAGGDQSVHGHALSTTLNGGNQYVHQGGVAQNTVINDGGWQVVKTGAVAENTTINQKGKLQVNAGGKATAVTQNTGGALVTGTAATVSGTNRAGHFSVADGKADGVLLESGGRLDVLNGHTATDTRVDDGGTLAVLTGGTATTVSMGRGGMLLADSGATVSGQYDGGGAFSIGSGHASGLALGKGSAFTLKAGDSARDTTVNGGQLTAQGGTLTGTTTLNNGATLTLSGKTVNDGTLVTREGDALLQGGVLTGNGRVEKSGSGTLTVSNTTLTRNAVSLNEGALTLADSTVTTDIIARRGTTLSLTGSTVLTGAIDPTDVTLTSGATWNIPDNATVKSVVDELRHAGKINFVSTRSGAFTPATLTVKNLRGQNGSITLRVRPDLAQHNADRLVIDGGSATGKTTLNLVNAGNSASGLATTGKGIQVVEAINGATTEEGAFVQGNPLQAGVYDYTLTRDGDQSWYLRSETRYRAEVPLYASMLTQGMDYDRILAGSRSHQSDVNGENNSVRLSIQGGHLGHGNNGGIVRGATPESSGSYGFVRLEGDLLRTEVAGMSVTAGVYGAAGHSAVDVRDDNGSRAGTVRDDAGSLGGYLNLVHTSSGLWADLVAQGTRHSMKASSDSNDFRARGRGWLGSLETGLPFSITDHLMLEPQLQYTWQGLSLDDGQDNAGYVKFGHGSAQHVRAGFRLGSHNDMSFGEGSSSRDTLRGSARHSVSELPVNGWVQPSVIRTFSSRGDMSMGTAAAGSNMMFSPSQNGTSLDLQAGLEARVRENITLGVQAGYARSVSGSSAEGYNGQATLNVTF</sequence>
<accession>A0A8E2H221</accession>
<dbReference type="InterPro" id="IPR011050">
    <property type="entry name" value="Pectin_lyase_fold/virulence"/>
</dbReference>
<dbReference type="InterPro" id="IPR036709">
    <property type="entry name" value="Autotransporte_beta_dom_sf"/>
</dbReference>
<dbReference type="CDD" id="cd01344">
    <property type="entry name" value="PL2_Passenger_AT"/>
    <property type="match status" value="1"/>
</dbReference>
<protein>
    <recommendedName>
        <fullName evidence="1">Autotransporter domain-containing protein</fullName>
    </recommendedName>
</protein>
<dbReference type="InterPro" id="IPR051551">
    <property type="entry name" value="Autotransporter_adhesion"/>
</dbReference>
<evidence type="ECO:0000313" key="3">
    <source>
        <dbReference type="Proteomes" id="UP000184277"/>
    </source>
</evidence>
<dbReference type="SMART" id="SM00869">
    <property type="entry name" value="Autotransporter"/>
    <property type="match status" value="1"/>
</dbReference>
<dbReference type="SUPFAM" id="SSF51126">
    <property type="entry name" value="Pectin lyase-like"/>
    <property type="match status" value="1"/>
</dbReference>
<dbReference type="PANTHER" id="PTHR35037:SF3">
    <property type="entry name" value="C-TERMINAL REGION OF AIDA-LIKE PROTEIN"/>
    <property type="match status" value="1"/>
</dbReference>
<gene>
    <name evidence="2" type="ORF">BK383_04310</name>
</gene>
<dbReference type="Proteomes" id="UP000184277">
    <property type="component" value="Unassembled WGS sequence"/>
</dbReference>
<dbReference type="Pfam" id="PF16168">
    <property type="entry name" value="AIDA"/>
    <property type="match status" value="3"/>
</dbReference>
<organism evidence="2 3">
    <name type="scientific">Escherichia coli</name>
    <dbReference type="NCBI Taxonomy" id="562"/>
    <lineage>
        <taxon>Bacteria</taxon>
        <taxon>Pseudomonadati</taxon>
        <taxon>Pseudomonadota</taxon>
        <taxon>Gammaproteobacteria</taxon>
        <taxon>Enterobacterales</taxon>
        <taxon>Enterobacteriaceae</taxon>
        <taxon>Escherichia</taxon>
    </lineage>
</organism>
<dbReference type="InterPro" id="IPR005546">
    <property type="entry name" value="Autotransporte_beta"/>
</dbReference>
<dbReference type="PANTHER" id="PTHR35037">
    <property type="entry name" value="C-TERMINAL REGION OF AIDA-LIKE PROTEIN"/>
    <property type="match status" value="1"/>
</dbReference>
<reference evidence="2 3" key="1">
    <citation type="submission" date="2016-10" db="EMBL/GenBank/DDBJ databases">
        <title>Comprehensive resistome analysis reveals the prevalence of NDM and MCR-1 in Chinese poultry production.</title>
        <authorList>
            <person name="Wang Y."/>
            <person name="Zhang R."/>
            <person name="Li J."/>
            <person name="Wu Z."/>
            <person name="Wenjuan Y."/>
            <person name="Schwarz S."/>
            <person name="Tyrrell J."/>
            <person name="Zheng Y."/>
            <person name="Wang S."/>
            <person name="Shen Z."/>
            <person name="Liu Z."/>
            <person name="Lei L."/>
            <person name="Li M."/>
            <person name="Zhang Q."/>
            <person name="Wu C."/>
            <person name="Zhang Q."/>
            <person name="Wu Y."/>
            <person name="Walsh T."/>
            <person name="Shen J."/>
        </authorList>
    </citation>
    <scope>NUCLEOTIDE SEQUENCE [LARGE SCALE GENOMIC DNA]</scope>
    <source>
        <strain evidence="2 3">570</strain>
    </source>
</reference>
<dbReference type="NCBIfam" id="TIGR04415">
    <property type="entry name" value="O_hepto_targRPT"/>
    <property type="match status" value="5"/>
</dbReference>
<dbReference type="InterPro" id="IPR024973">
    <property type="entry name" value="ESPR"/>
</dbReference>
<dbReference type="EMBL" id="MOKI01000004">
    <property type="protein sequence ID" value="OJR56377.1"/>
    <property type="molecule type" value="Genomic_DNA"/>
</dbReference>